<gene>
    <name evidence="5" type="primary">20351119</name>
    <name evidence="4" type="ORF">GGTG_10661</name>
</gene>
<dbReference type="GO" id="GO:0052757">
    <property type="term" value="F:chondroitin hydrolase activity"/>
    <property type="evidence" value="ECO:0007669"/>
    <property type="project" value="TreeGrafter"/>
</dbReference>
<evidence type="ECO:0000256" key="1">
    <source>
        <dbReference type="ARBA" id="ARBA00022801"/>
    </source>
</evidence>
<dbReference type="Gene3D" id="1.50.10.10">
    <property type="match status" value="1"/>
</dbReference>
<accession>J3PAY6</accession>
<evidence type="ECO:0000256" key="2">
    <source>
        <dbReference type="ARBA" id="ARBA00038358"/>
    </source>
</evidence>
<evidence type="ECO:0000313" key="5">
    <source>
        <dbReference type="EnsemblFungi" id="EJT71402"/>
    </source>
</evidence>
<dbReference type="GeneID" id="20351119"/>
<dbReference type="VEuPathDB" id="FungiDB:GGTG_10661"/>
<reference evidence="4" key="2">
    <citation type="submission" date="2010-07" db="EMBL/GenBank/DDBJ databases">
        <authorList>
            <consortium name="The Broad Institute Genome Sequencing Platform"/>
            <consortium name="Broad Institute Genome Sequencing Center for Infectious Disease"/>
            <person name="Ma L.-J."/>
            <person name="Dead R."/>
            <person name="Young S."/>
            <person name="Zeng Q."/>
            <person name="Koehrsen M."/>
            <person name="Alvarado L."/>
            <person name="Berlin A."/>
            <person name="Chapman S.B."/>
            <person name="Chen Z."/>
            <person name="Freedman E."/>
            <person name="Gellesch M."/>
            <person name="Goldberg J."/>
            <person name="Griggs A."/>
            <person name="Gujja S."/>
            <person name="Heilman E.R."/>
            <person name="Heiman D."/>
            <person name="Hepburn T."/>
            <person name="Howarth C."/>
            <person name="Jen D."/>
            <person name="Larson L."/>
            <person name="Mehta T."/>
            <person name="Neiman D."/>
            <person name="Pearson M."/>
            <person name="Roberts A."/>
            <person name="Saif S."/>
            <person name="Shea T."/>
            <person name="Shenoy N."/>
            <person name="Sisk P."/>
            <person name="Stolte C."/>
            <person name="Sykes S."/>
            <person name="Walk T."/>
            <person name="White J."/>
            <person name="Yandava C."/>
            <person name="Haas B."/>
            <person name="Nusbaum C."/>
            <person name="Birren B."/>
        </authorList>
    </citation>
    <scope>NUCLEOTIDE SEQUENCE</scope>
    <source>
        <strain evidence="4">R3-111a-1</strain>
    </source>
</reference>
<reference evidence="5" key="5">
    <citation type="submission" date="2018-04" db="UniProtKB">
        <authorList>
            <consortium name="EnsemblFungi"/>
        </authorList>
    </citation>
    <scope>IDENTIFICATION</scope>
    <source>
        <strain evidence="5">R3-111a-1</strain>
    </source>
</reference>
<keyword evidence="6" id="KW-1185">Reference proteome</keyword>
<dbReference type="HOGENOM" id="CLU_027158_2_0_1"/>
<feature type="region of interest" description="Disordered" evidence="3">
    <location>
        <begin position="1"/>
        <end position="29"/>
    </location>
</feature>
<dbReference type="GO" id="GO:0000272">
    <property type="term" value="P:polysaccharide catabolic process"/>
    <property type="evidence" value="ECO:0007669"/>
    <property type="project" value="TreeGrafter"/>
</dbReference>
<dbReference type="OrthoDB" id="2317065at2759"/>
<sequence>MSLSTPPSGPDGQGAETTPATASITSPPPTPTIADYLAELFAENVAAKIYRTASRAVGIPHAFPEHVPQAGRGAGAYSHREAEFWTCGFFPGSVHCLLERLVRFPHSVRLDTTTNNTPNTTIAAAQLRAIQAGLQHRRHHHHGDLQADEGNPTETLYVVGKPTPDRLRSSLSALLDSVLRAASALATRYVPAARAVRSWDSRVQRNLTVEGTETNLLVIIDSMCNLDLLYYAAGQLGAGDPTAAHLSAVATAHATTVLRTHLRPEEQPPSPDADDSDSFAAGSTRYAGQWYSTHHVANLDPRTGAVKRHFTAQGWSDSSQWARGQAWAILGYAQTHAWTRDPAFLRAACGLADGRYVPPWDFDAPPDADRGFVPRDSSAGVVAANGMLVLSQSLRASGGGGDDDSALADRFLRAAVALARDALLFALAPERAELLAVAGPGAGGCYYRHARIEVADADPGPVDGGCGGGGGSFEAILKHGTANNNPDALRRYADHGLYIMVNINTENIHTLLAVAGPGAGGCYYRHARIEVADADPGPVDGGCGGGGGSFEAILKHGTANNNPDALRRYADHGLVPLFWFP</sequence>
<reference evidence="4" key="3">
    <citation type="submission" date="2010-09" db="EMBL/GenBank/DDBJ databases">
        <title>Annotation of Gaeumannomyces graminis var. tritici R3-111a-1.</title>
        <authorList>
            <consortium name="The Broad Institute Genome Sequencing Platform"/>
            <person name="Ma L.-J."/>
            <person name="Dead R."/>
            <person name="Young S.K."/>
            <person name="Zeng Q."/>
            <person name="Gargeya S."/>
            <person name="Fitzgerald M."/>
            <person name="Haas B."/>
            <person name="Abouelleil A."/>
            <person name="Alvarado L."/>
            <person name="Arachchi H.M."/>
            <person name="Berlin A."/>
            <person name="Brown A."/>
            <person name="Chapman S.B."/>
            <person name="Chen Z."/>
            <person name="Dunbar C."/>
            <person name="Freedman E."/>
            <person name="Gearin G."/>
            <person name="Gellesch M."/>
            <person name="Goldberg J."/>
            <person name="Griggs A."/>
            <person name="Gujja S."/>
            <person name="Heiman D."/>
            <person name="Howarth C."/>
            <person name="Larson L."/>
            <person name="Lui A."/>
            <person name="MacDonald P.J.P."/>
            <person name="Mehta T."/>
            <person name="Montmayeur A."/>
            <person name="Murphy C."/>
            <person name="Neiman D."/>
            <person name="Pearson M."/>
            <person name="Priest M."/>
            <person name="Roberts A."/>
            <person name="Saif S."/>
            <person name="Shea T."/>
            <person name="Shenoy N."/>
            <person name="Sisk P."/>
            <person name="Stolte C."/>
            <person name="Sykes S."/>
            <person name="Yandava C."/>
            <person name="Wortman J."/>
            <person name="Nusbaum C."/>
            <person name="Birren B."/>
        </authorList>
    </citation>
    <scope>NUCLEOTIDE SEQUENCE</scope>
    <source>
        <strain evidence="4">R3-111a-1</strain>
    </source>
</reference>
<dbReference type="EnsemblFungi" id="EJT71402">
    <property type="protein sequence ID" value="EJT71402"/>
    <property type="gene ID" value="GGTG_10661"/>
</dbReference>
<evidence type="ECO:0000256" key="3">
    <source>
        <dbReference type="SAM" id="MobiDB-lite"/>
    </source>
</evidence>
<dbReference type="SUPFAM" id="SSF48208">
    <property type="entry name" value="Six-hairpin glycosidases"/>
    <property type="match status" value="1"/>
</dbReference>
<evidence type="ECO:0000313" key="6">
    <source>
        <dbReference type="Proteomes" id="UP000006039"/>
    </source>
</evidence>
<dbReference type="InterPro" id="IPR012341">
    <property type="entry name" value="6hp_glycosidase-like_sf"/>
</dbReference>
<evidence type="ECO:0000313" key="4">
    <source>
        <dbReference type="EMBL" id="EJT71402.1"/>
    </source>
</evidence>
<name>J3PAY6_GAET3</name>
<dbReference type="InterPro" id="IPR008928">
    <property type="entry name" value="6-hairpin_glycosidase_sf"/>
</dbReference>
<dbReference type="eggNOG" id="ENOG502S0YB">
    <property type="taxonomic scope" value="Eukaryota"/>
</dbReference>
<dbReference type="PANTHER" id="PTHR36845">
    <property type="entry name" value="HYDROLASE, PUTATIVE (AFU_ORTHOLOGUE AFUA_7G05090)-RELATED"/>
    <property type="match status" value="1"/>
</dbReference>
<dbReference type="RefSeq" id="XP_009226799.1">
    <property type="nucleotide sequence ID" value="XM_009228535.1"/>
</dbReference>
<dbReference type="EMBL" id="GL385400">
    <property type="protein sequence ID" value="EJT71402.1"/>
    <property type="molecule type" value="Genomic_DNA"/>
</dbReference>
<reference evidence="5" key="4">
    <citation type="journal article" date="2015" name="G3 (Bethesda)">
        <title>Genome sequences of three phytopathogenic species of the Magnaporthaceae family of fungi.</title>
        <authorList>
            <person name="Okagaki L.H."/>
            <person name="Nunes C.C."/>
            <person name="Sailsbery J."/>
            <person name="Clay B."/>
            <person name="Brown D."/>
            <person name="John T."/>
            <person name="Oh Y."/>
            <person name="Young N."/>
            <person name="Fitzgerald M."/>
            <person name="Haas B.J."/>
            <person name="Zeng Q."/>
            <person name="Young S."/>
            <person name="Adiconis X."/>
            <person name="Fan L."/>
            <person name="Levin J.Z."/>
            <person name="Mitchell T.K."/>
            <person name="Okubara P.A."/>
            <person name="Farman M.L."/>
            <person name="Kohn L.M."/>
            <person name="Birren B."/>
            <person name="Ma L.-J."/>
            <person name="Dean R.A."/>
        </authorList>
    </citation>
    <scope>NUCLEOTIDE SEQUENCE</scope>
    <source>
        <strain evidence="5">R3-111a-1</strain>
    </source>
</reference>
<dbReference type="AlphaFoldDB" id="J3PAY6"/>
<dbReference type="STRING" id="644352.J3PAY6"/>
<keyword evidence="1 4" id="KW-0378">Hydrolase</keyword>
<proteinExistence type="inferred from homology"/>
<reference evidence="6" key="1">
    <citation type="submission" date="2010-07" db="EMBL/GenBank/DDBJ databases">
        <title>The genome sequence of Gaeumannomyces graminis var. tritici strain R3-111a-1.</title>
        <authorList>
            <consortium name="The Broad Institute Genome Sequencing Platform"/>
            <person name="Ma L.-J."/>
            <person name="Dead R."/>
            <person name="Young S."/>
            <person name="Zeng Q."/>
            <person name="Koehrsen M."/>
            <person name="Alvarado L."/>
            <person name="Berlin A."/>
            <person name="Chapman S.B."/>
            <person name="Chen Z."/>
            <person name="Freedman E."/>
            <person name="Gellesch M."/>
            <person name="Goldberg J."/>
            <person name="Griggs A."/>
            <person name="Gujja S."/>
            <person name="Heilman E.R."/>
            <person name="Heiman D."/>
            <person name="Hepburn T."/>
            <person name="Howarth C."/>
            <person name="Jen D."/>
            <person name="Larson L."/>
            <person name="Mehta T."/>
            <person name="Neiman D."/>
            <person name="Pearson M."/>
            <person name="Roberts A."/>
            <person name="Saif S."/>
            <person name="Shea T."/>
            <person name="Shenoy N."/>
            <person name="Sisk P."/>
            <person name="Stolte C."/>
            <person name="Sykes S."/>
            <person name="Walk T."/>
            <person name="White J."/>
            <person name="Yandava C."/>
            <person name="Haas B."/>
            <person name="Nusbaum C."/>
            <person name="Birren B."/>
        </authorList>
    </citation>
    <scope>NUCLEOTIDE SEQUENCE [LARGE SCALE GENOMIC DNA]</scope>
    <source>
        <strain evidence="6">R3-111a-1</strain>
    </source>
</reference>
<organism evidence="4">
    <name type="scientific">Gaeumannomyces tritici (strain R3-111a-1)</name>
    <name type="common">Wheat and barley take-all root rot fungus</name>
    <name type="synonym">Gaeumannomyces graminis var. tritici</name>
    <dbReference type="NCBI Taxonomy" id="644352"/>
    <lineage>
        <taxon>Eukaryota</taxon>
        <taxon>Fungi</taxon>
        <taxon>Dikarya</taxon>
        <taxon>Ascomycota</taxon>
        <taxon>Pezizomycotina</taxon>
        <taxon>Sordariomycetes</taxon>
        <taxon>Sordariomycetidae</taxon>
        <taxon>Magnaporthales</taxon>
        <taxon>Magnaporthaceae</taxon>
        <taxon>Gaeumannomyces</taxon>
    </lineage>
</organism>
<protein>
    <submittedName>
        <fullName evidence="4">Unsaturated glucuronyl hydrolase</fullName>
    </submittedName>
</protein>
<dbReference type="PANTHER" id="PTHR36845:SF1">
    <property type="entry name" value="HYDROLASE, PUTATIVE (AFU_ORTHOLOGUE AFUA_7G05090)-RELATED"/>
    <property type="match status" value="1"/>
</dbReference>
<comment type="similarity">
    <text evidence="2">Belongs to the glycosyl hydrolase 88 family.</text>
</comment>
<dbReference type="InterPro" id="IPR052369">
    <property type="entry name" value="UG_Glycosaminoglycan_Hydrolase"/>
</dbReference>
<dbReference type="Proteomes" id="UP000006039">
    <property type="component" value="Unassembled WGS sequence"/>
</dbReference>